<dbReference type="RefSeq" id="WP_066622080.1">
    <property type="nucleotide sequence ID" value="NZ_FQXL01000036.1"/>
</dbReference>
<dbReference type="PANTHER" id="PTHR33525">
    <property type="match status" value="1"/>
</dbReference>
<dbReference type="PIRSF" id="PIRSF003180">
    <property type="entry name" value="DiGMPpdiest_YuxH"/>
    <property type="match status" value="1"/>
</dbReference>
<feature type="domain" description="EAL" evidence="1">
    <location>
        <begin position="1"/>
        <end position="204"/>
    </location>
</feature>
<dbReference type="PROSITE" id="PS51833">
    <property type="entry name" value="HDOD"/>
    <property type="match status" value="1"/>
</dbReference>
<name>A0A161XDW2_9CLOT</name>
<gene>
    <name evidence="3" type="ORF">CLMAG_23500</name>
</gene>
<dbReference type="EMBL" id="LWAE01000002">
    <property type="protein sequence ID" value="KZL92536.1"/>
    <property type="molecule type" value="Genomic_DNA"/>
</dbReference>
<dbReference type="InterPro" id="IPR014408">
    <property type="entry name" value="dGMP_Pdiesterase_EAL/HD-GYP"/>
</dbReference>
<dbReference type="PROSITE" id="PS50883">
    <property type="entry name" value="EAL"/>
    <property type="match status" value="1"/>
</dbReference>
<dbReference type="AlphaFoldDB" id="A0A161XDW2"/>
<evidence type="ECO:0000313" key="3">
    <source>
        <dbReference type="EMBL" id="KZL92536.1"/>
    </source>
</evidence>
<dbReference type="Proteomes" id="UP000076603">
    <property type="component" value="Unassembled WGS sequence"/>
</dbReference>
<evidence type="ECO:0000259" key="1">
    <source>
        <dbReference type="PROSITE" id="PS50883"/>
    </source>
</evidence>
<organism evidence="3 4">
    <name type="scientific">Clostridium magnum DSM 2767</name>
    <dbReference type="NCBI Taxonomy" id="1121326"/>
    <lineage>
        <taxon>Bacteria</taxon>
        <taxon>Bacillati</taxon>
        <taxon>Bacillota</taxon>
        <taxon>Clostridia</taxon>
        <taxon>Eubacteriales</taxon>
        <taxon>Clostridiaceae</taxon>
        <taxon>Clostridium</taxon>
    </lineage>
</organism>
<dbReference type="InterPro" id="IPR001633">
    <property type="entry name" value="EAL_dom"/>
</dbReference>
<dbReference type="Pfam" id="PF08668">
    <property type="entry name" value="HDOD"/>
    <property type="match status" value="1"/>
</dbReference>
<dbReference type="STRING" id="1121326.CLMAG_23500"/>
<feature type="domain" description="HDOD" evidence="2">
    <location>
        <begin position="198"/>
        <end position="385"/>
    </location>
</feature>
<comment type="caution">
    <text evidence="3">The sequence shown here is derived from an EMBL/GenBank/DDBJ whole genome shotgun (WGS) entry which is preliminary data.</text>
</comment>
<reference evidence="3 4" key="1">
    <citation type="submission" date="2016-04" db="EMBL/GenBank/DDBJ databases">
        <title>Genome sequence of Clostridium magnum DSM 2767.</title>
        <authorList>
            <person name="Poehlein A."/>
            <person name="Uhlig R."/>
            <person name="Fischer R."/>
            <person name="Bahl H."/>
            <person name="Daniel R."/>
        </authorList>
    </citation>
    <scope>NUCLEOTIDE SEQUENCE [LARGE SCALE GENOMIC DNA]</scope>
    <source>
        <strain evidence="3 4">DSM 2767</strain>
    </source>
</reference>
<evidence type="ECO:0000313" key="4">
    <source>
        <dbReference type="Proteomes" id="UP000076603"/>
    </source>
</evidence>
<keyword evidence="4" id="KW-1185">Reference proteome</keyword>
<dbReference type="SMART" id="SM00052">
    <property type="entry name" value="EAL"/>
    <property type="match status" value="1"/>
</dbReference>
<dbReference type="InterPro" id="IPR052340">
    <property type="entry name" value="RNase_Y/CdgJ"/>
</dbReference>
<dbReference type="OrthoDB" id="9804751at2"/>
<evidence type="ECO:0000259" key="2">
    <source>
        <dbReference type="PROSITE" id="PS51833"/>
    </source>
</evidence>
<proteinExistence type="predicted"/>
<sequence length="403" mass="46516">MDVYVARQAIFDINKEVIAYELLFRNNKNNKFVPVENSNPTLNVIRNSFSVIGFDKVTGGKRAFINFDEELIKLGLIEAFPKDCIAIEVLETVHPDNKVVECCKRLKEKGYIIALDDFQYNEEFDELMNYVDIIKVDFLLTKGKERKEIMYKIRNKNVKFLAEKVETEEDYKEAVRYGYSYFQGYFFCKPVIISGKDISGYKLTYINLINELNKSDVNIKNVENLIKNDVSLSYKLLKSVNSAYYGFKREITSIGDAIIIIGIEELKKWIFIITLQNMGEGSVDELVKLSLLRASFGELLSRRIQYRISSFDAFLAGMFSLIDALMNMPIEKILSELPVSKDVKEALLEKDNMISELLELIIKYENGDWEEVNELSHKFGLDEDFVSGCYLEAVQRLQSLESI</sequence>
<dbReference type="Gene3D" id="1.10.3210.10">
    <property type="entry name" value="Hypothetical protein af1432"/>
    <property type="match status" value="1"/>
</dbReference>
<dbReference type="PATRIC" id="fig|1121326.3.peg.2347"/>
<dbReference type="SUPFAM" id="SSF109604">
    <property type="entry name" value="HD-domain/PDEase-like"/>
    <property type="match status" value="1"/>
</dbReference>
<dbReference type="PANTHER" id="PTHR33525:SF4">
    <property type="entry name" value="CYCLIC DI-GMP PHOSPHODIESTERASE CDGJ"/>
    <property type="match status" value="1"/>
</dbReference>
<dbReference type="Pfam" id="PF00563">
    <property type="entry name" value="EAL"/>
    <property type="match status" value="1"/>
</dbReference>
<accession>A0A161XDW2</accession>
<dbReference type="Gene3D" id="3.20.20.450">
    <property type="entry name" value="EAL domain"/>
    <property type="match status" value="1"/>
</dbReference>
<dbReference type="InterPro" id="IPR013976">
    <property type="entry name" value="HDOD"/>
</dbReference>
<protein>
    <submittedName>
        <fullName evidence="3">EAL domain protein</fullName>
    </submittedName>
</protein>
<dbReference type="InterPro" id="IPR035919">
    <property type="entry name" value="EAL_sf"/>
</dbReference>
<dbReference type="SUPFAM" id="SSF141868">
    <property type="entry name" value="EAL domain-like"/>
    <property type="match status" value="1"/>
</dbReference>